<gene>
    <name evidence="2" type="ORF">GCM10010145_15080</name>
</gene>
<keyword evidence="3" id="KW-1185">Reference proteome</keyword>
<feature type="compositionally biased region" description="Low complexity" evidence="1">
    <location>
        <begin position="239"/>
        <end position="261"/>
    </location>
</feature>
<reference evidence="2" key="1">
    <citation type="journal article" date="2014" name="Int. J. Syst. Evol. Microbiol.">
        <title>Complete genome sequence of Corynebacterium casei LMG S-19264T (=DSM 44701T), isolated from a smear-ripened cheese.</title>
        <authorList>
            <consortium name="US DOE Joint Genome Institute (JGI-PGF)"/>
            <person name="Walter F."/>
            <person name="Albersmeier A."/>
            <person name="Kalinowski J."/>
            <person name="Ruckert C."/>
        </authorList>
    </citation>
    <scope>NUCLEOTIDE SEQUENCE</scope>
    <source>
        <strain evidence="2">JCM 3131</strain>
    </source>
</reference>
<evidence type="ECO:0000313" key="3">
    <source>
        <dbReference type="Proteomes" id="UP000620156"/>
    </source>
</evidence>
<feature type="region of interest" description="Disordered" evidence="1">
    <location>
        <begin position="239"/>
        <end position="286"/>
    </location>
</feature>
<reference evidence="2" key="2">
    <citation type="submission" date="2020-09" db="EMBL/GenBank/DDBJ databases">
        <authorList>
            <person name="Sun Q."/>
            <person name="Ohkuma M."/>
        </authorList>
    </citation>
    <scope>NUCLEOTIDE SEQUENCE</scope>
    <source>
        <strain evidence="2">JCM 3131</strain>
    </source>
</reference>
<dbReference type="Proteomes" id="UP000620156">
    <property type="component" value="Unassembled WGS sequence"/>
</dbReference>
<comment type="caution">
    <text evidence="2">The sequence shown here is derived from an EMBL/GenBank/DDBJ whole genome shotgun (WGS) entry which is preliminary data.</text>
</comment>
<organism evidence="2 3">
    <name type="scientific">Streptomyces ruber</name>
    <dbReference type="NCBI Taxonomy" id="83378"/>
    <lineage>
        <taxon>Bacteria</taxon>
        <taxon>Bacillati</taxon>
        <taxon>Actinomycetota</taxon>
        <taxon>Actinomycetes</taxon>
        <taxon>Kitasatosporales</taxon>
        <taxon>Streptomycetaceae</taxon>
        <taxon>Streptomyces</taxon>
    </lineage>
</organism>
<evidence type="ECO:0008006" key="4">
    <source>
        <dbReference type="Google" id="ProtNLM"/>
    </source>
</evidence>
<dbReference type="RefSeq" id="WP_189215870.1">
    <property type="nucleotide sequence ID" value="NZ_BMQK01000002.1"/>
</dbReference>
<feature type="region of interest" description="Disordered" evidence="1">
    <location>
        <begin position="167"/>
        <end position="213"/>
    </location>
</feature>
<protein>
    <recommendedName>
        <fullName evidence="4">UL36 very large tegument protein</fullName>
    </recommendedName>
</protein>
<dbReference type="AlphaFoldDB" id="A0A918ER02"/>
<name>A0A918ER02_9ACTN</name>
<evidence type="ECO:0000313" key="2">
    <source>
        <dbReference type="EMBL" id="GGQ47141.1"/>
    </source>
</evidence>
<proteinExistence type="predicted"/>
<sequence>MAVDQLAVGVREFAGYLNGLVARLDPGGGWYAVFRHRDPEGMRACLDGWEVPPWDVVEALLHDLAGAYGPAAAARETERARSLHRASVAAHDLRPGARASLGGHLDAMLHEQRRAAGRTAELGRLLESAATREEAEVLRVKLAWAQDDHARATARCAELRARLEDLDRRAAPEGRSGGGDVAPTPVPAPAPAPSASNRPEPEPRPRRRPRGSARFAGMMNVLDATAATAAAEEAEAAPAAAAPAVTPPGARAPRGARFAGATQEPVRPARPPEPRQPSPLDDEARHEIDGTVGTLLALRRGGRGGEAHALLAELAHWPAARFPPLAAALHRAGLGADWATLLWEAASLPAGRLAAVADALAGAGRGADGERLLRQGVARPAGEIGDAVLGLADEGRGREARALLDAYVRARPPEETARSAAADPRRLVPLLLEAASEVSEPYRRHLVHALRVTGLTA</sequence>
<dbReference type="EMBL" id="BMQK01000002">
    <property type="protein sequence ID" value="GGQ47141.1"/>
    <property type="molecule type" value="Genomic_DNA"/>
</dbReference>
<feature type="compositionally biased region" description="Pro residues" evidence="1">
    <location>
        <begin position="268"/>
        <end position="277"/>
    </location>
</feature>
<evidence type="ECO:0000256" key="1">
    <source>
        <dbReference type="SAM" id="MobiDB-lite"/>
    </source>
</evidence>
<accession>A0A918ER02</accession>